<keyword evidence="2" id="KW-1185">Reference proteome</keyword>
<evidence type="ECO:0000313" key="1">
    <source>
        <dbReference type="EMBL" id="GER37519.1"/>
    </source>
</evidence>
<organism evidence="1 2">
    <name type="scientific">Striga asiatica</name>
    <name type="common">Asiatic witchweed</name>
    <name type="synonym">Buchnera asiatica</name>
    <dbReference type="NCBI Taxonomy" id="4170"/>
    <lineage>
        <taxon>Eukaryota</taxon>
        <taxon>Viridiplantae</taxon>
        <taxon>Streptophyta</taxon>
        <taxon>Embryophyta</taxon>
        <taxon>Tracheophyta</taxon>
        <taxon>Spermatophyta</taxon>
        <taxon>Magnoliopsida</taxon>
        <taxon>eudicotyledons</taxon>
        <taxon>Gunneridae</taxon>
        <taxon>Pentapetalae</taxon>
        <taxon>asterids</taxon>
        <taxon>lamiids</taxon>
        <taxon>Lamiales</taxon>
        <taxon>Orobanchaceae</taxon>
        <taxon>Buchnereae</taxon>
        <taxon>Striga</taxon>
    </lineage>
</organism>
<dbReference type="Proteomes" id="UP000325081">
    <property type="component" value="Unassembled WGS sequence"/>
</dbReference>
<sequence length="158" mass="17122">MNSAARRLALTLPAMASSYHNSCMINKNNTNTINEISFQNDTDHLIDNVVNGNLVDIWIELYSSSISRSEFPPETKAAAWTAPEAVAVVLVAEEEAEAMVVVVVVVTGAAVAEVRLLRCGHDEERGQLTGASPCDSLISFDILEEGTVWEEAVKGLIY</sequence>
<protein>
    <submittedName>
        <fullName evidence="1">Pyranose 2-oxidase</fullName>
    </submittedName>
</protein>
<name>A0A5A7PXB5_STRAF</name>
<dbReference type="EMBL" id="BKCP01005383">
    <property type="protein sequence ID" value="GER37519.1"/>
    <property type="molecule type" value="Genomic_DNA"/>
</dbReference>
<dbReference type="AlphaFoldDB" id="A0A5A7PXB5"/>
<gene>
    <name evidence="1" type="ORF">STAS_13926</name>
</gene>
<reference evidence="2" key="1">
    <citation type="journal article" date="2019" name="Curr. Biol.">
        <title>Genome Sequence of Striga asiatica Provides Insight into the Evolution of Plant Parasitism.</title>
        <authorList>
            <person name="Yoshida S."/>
            <person name="Kim S."/>
            <person name="Wafula E.K."/>
            <person name="Tanskanen J."/>
            <person name="Kim Y.M."/>
            <person name="Honaas L."/>
            <person name="Yang Z."/>
            <person name="Spallek T."/>
            <person name="Conn C.E."/>
            <person name="Ichihashi Y."/>
            <person name="Cheong K."/>
            <person name="Cui S."/>
            <person name="Der J.P."/>
            <person name="Gundlach H."/>
            <person name="Jiao Y."/>
            <person name="Hori C."/>
            <person name="Ishida J.K."/>
            <person name="Kasahara H."/>
            <person name="Kiba T."/>
            <person name="Kim M.S."/>
            <person name="Koo N."/>
            <person name="Laohavisit A."/>
            <person name="Lee Y.H."/>
            <person name="Lumba S."/>
            <person name="McCourt P."/>
            <person name="Mortimer J.C."/>
            <person name="Mutuku J.M."/>
            <person name="Nomura T."/>
            <person name="Sasaki-Sekimoto Y."/>
            <person name="Seto Y."/>
            <person name="Wang Y."/>
            <person name="Wakatake T."/>
            <person name="Sakakibara H."/>
            <person name="Demura T."/>
            <person name="Yamaguchi S."/>
            <person name="Yoneyama K."/>
            <person name="Manabe R.I."/>
            <person name="Nelson D.C."/>
            <person name="Schulman A.H."/>
            <person name="Timko M.P."/>
            <person name="dePamphilis C.W."/>
            <person name="Choi D."/>
            <person name="Shirasu K."/>
        </authorList>
    </citation>
    <scope>NUCLEOTIDE SEQUENCE [LARGE SCALE GENOMIC DNA]</scope>
    <source>
        <strain evidence="2">cv. UVA1</strain>
    </source>
</reference>
<comment type="caution">
    <text evidence="1">The sequence shown here is derived from an EMBL/GenBank/DDBJ whole genome shotgun (WGS) entry which is preliminary data.</text>
</comment>
<proteinExistence type="predicted"/>
<evidence type="ECO:0000313" key="2">
    <source>
        <dbReference type="Proteomes" id="UP000325081"/>
    </source>
</evidence>
<accession>A0A5A7PXB5</accession>